<feature type="transmembrane region" description="Helical" evidence="1">
    <location>
        <begin position="43"/>
        <end position="62"/>
    </location>
</feature>
<dbReference type="Proteomes" id="UP000736335">
    <property type="component" value="Unassembled WGS sequence"/>
</dbReference>
<evidence type="ECO:0000313" key="2">
    <source>
        <dbReference type="EMBL" id="KAF9788282.1"/>
    </source>
</evidence>
<evidence type="ECO:0000313" key="3">
    <source>
        <dbReference type="Proteomes" id="UP000736335"/>
    </source>
</evidence>
<feature type="transmembrane region" description="Helical" evidence="1">
    <location>
        <begin position="74"/>
        <end position="91"/>
    </location>
</feature>
<organism evidence="2 3">
    <name type="scientific">Thelephora terrestris</name>
    <dbReference type="NCBI Taxonomy" id="56493"/>
    <lineage>
        <taxon>Eukaryota</taxon>
        <taxon>Fungi</taxon>
        <taxon>Dikarya</taxon>
        <taxon>Basidiomycota</taxon>
        <taxon>Agaricomycotina</taxon>
        <taxon>Agaricomycetes</taxon>
        <taxon>Thelephorales</taxon>
        <taxon>Thelephoraceae</taxon>
        <taxon>Thelephora</taxon>
    </lineage>
</organism>
<comment type="caution">
    <text evidence="2">The sequence shown here is derived from an EMBL/GenBank/DDBJ whole genome shotgun (WGS) entry which is preliminary data.</text>
</comment>
<evidence type="ECO:0000256" key="1">
    <source>
        <dbReference type="SAM" id="Phobius"/>
    </source>
</evidence>
<proteinExistence type="predicted"/>
<feature type="transmembrane region" description="Helical" evidence="1">
    <location>
        <begin position="12"/>
        <end position="31"/>
    </location>
</feature>
<dbReference type="OrthoDB" id="2793550at2759"/>
<keyword evidence="1" id="KW-0472">Membrane</keyword>
<name>A0A9P6HJ09_9AGAM</name>
<feature type="transmembrane region" description="Helical" evidence="1">
    <location>
        <begin position="124"/>
        <end position="143"/>
    </location>
</feature>
<sequence length="295" mass="32465">MAFSSVWKKKVFAYAFIIVLDIVVLGLSVSVNIFQEFFFGADLFPLLLSVATLIILLLQIVFDLTSENAMTARPVFEIPLLGSFTIVWLVFNSFSTSRYVDLPNCSIFSDGFDGERAWCRNAQALRVVIWIEWLALLSTTLMLTRSAIVEARRGNTSVWHTALSRCRRNNQSRDFLQDASSFYRGSSIFGFERATGSRKSSSRDWFAPADPSIGLSGNLQGERDSAAGSFFGAGAAGLGAFGNGSQSSVPSQQHFQVQTPRSTKGTVVTKTVDGFEIISTGHYFQNEGIWNKSGP</sequence>
<evidence type="ECO:0008006" key="4">
    <source>
        <dbReference type="Google" id="ProtNLM"/>
    </source>
</evidence>
<keyword evidence="1" id="KW-1133">Transmembrane helix</keyword>
<dbReference type="AlphaFoldDB" id="A0A9P6HJ09"/>
<reference evidence="2" key="2">
    <citation type="submission" date="2020-11" db="EMBL/GenBank/DDBJ databases">
        <authorList>
            <consortium name="DOE Joint Genome Institute"/>
            <person name="Kuo A."/>
            <person name="Miyauchi S."/>
            <person name="Kiss E."/>
            <person name="Drula E."/>
            <person name="Kohler A."/>
            <person name="Sanchez-Garcia M."/>
            <person name="Andreopoulos B."/>
            <person name="Barry K.W."/>
            <person name="Bonito G."/>
            <person name="Buee M."/>
            <person name="Carver A."/>
            <person name="Chen C."/>
            <person name="Cichocki N."/>
            <person name="Clum A."/>
            <person name="Culley D."/>
            <person name="Crous P.W."/>
            <person name="Fauchery L."/>
            <person name="Girlanda M."/>
            <person name="Hayes R."/>
            <person name="Keri Z."/>
            <person name="Labutti K."/>
            <person name="Lipzen A."/>
            <person name="Lombard V."/>
            <person name="Magnuson J."/>
            <person name="Maillard F."/>
            <person name="Morin E."/>
            <person name="Murat C."/>
            <person name="Nolan M."/>
            <person name="Ohm R."/>
            <person name="Pangilinan J."/>
            <person name="Pereira M."/>
            <person name="Perotto S."/>
            <person name="Peter M."/>
            <person name="Riley R."/>
            <person name="Sitrit Y."/>
            <person name="Stielow B."/>
            <person name="Szollosi G."/>
            <person name="Zifcakova L."/>
            <person name="Stursova M."/>
            <person name="Spatafora J.W."/>
            <person name="Tedersoo L."/>
            <person name="Vaario L.-M."/>
            <person name="Yamada A."/>
            <person name="Yan M."/>
            <person name="Wang P."/>
            <person name="Xu J."/>
            <person name="Bruns T."/>
            <person name="Baldrian P."/>
            <person name="Vilgalys R."/>
            <person name="Henrissat B."/>
            <person name="Grigoriev I.V."/>
            <person name="Hibbett D."/>
            <person name="Nagy L.G."/>
            <person name="Martin F.M."/>
        </authorList>
    </citation>
    <scope>NUCLEOTIDE SEQUENCE</scope>
    <source>
        <strain evidence="2">UH-Tt-Lm1</strain>
    </source>
</reference>
<reference evidence="2" key="1">
    <citation type="journal article" date="2020" name="Nat. Commun.">
        <title>Large-scale genome sequencing of mycorrhizal fungi provides insights into the early evolution of symbiotic traits.</title>
        <authorList>
            <person name="Miyauchi S."/>
            <person name="Kiss E."/>
            <person name="Kuo A."/>
            <person name="Drula E."/>
            <person name="Kohler A."/>
            <person name="Sanchez-Garcia M."/>
            <person name="Morin E."/>
            <person name="Andreopoulos B."/>
            <person name="Barry K.W."/>
            <person name="Bonito G."/>
            <person name="Buee M."/>
            <person name="Carver A."/>
            <person name="Chen C."/>
            <person name="Cichocki N."/>
            <person name="Clum A."/>
            <person name="Culley D."/>
            <person name="Crous P.W."/>
            <person name="Fauchery L."/>
            <person name="Girlanda M."/>
            <person name="Hayes R.D."/>
            <person name="Keri Z."/>
            <person name="LaButti K."/>
            <person name="Lipzen A."/>
            <person name="Lombard V."/>
            <person name="Magnuson J."/>
            <person name="Maillard F."/>
            <person name="Murat C."/>
            <person name="Nolan M."/>
            <person name="Ohm R.A."/>
            <person name="Pangilinan J."/>
            <person name="Pereira M.F."/>
            <person name="Perotto S."/>
            <person name="Peter M."/>
            <person name="Pfister S."/>
            <person name="Riley R."/>
            <person name="Sitrit Y."/>
            <person name="Stielow J.B."/>
            <person name="Szollosi G."/>
            <person name="Zifcakova L."/>
            <person name="Stursova M."/>
            <person name="Spatafora J.W."/>
            <person name="Tedersoo L."/>
            <person name="Vaario L.M."/>
            <person name="Yamada A."/>
            <person name="Yan M."/>
            <person name="Wang P."/>
            <person name="Xu J."/>
            <person name="Bruns T."/>
            <person name="Baldrian P."/>
            <person name="Vilgalys R."/>
            <person name="Dunand C."/>
            <person name="Henrissat B."/>
            <person name="Grigoriev I.V."/>
            <person name="Hibbett D."/>
            <person name="Nagy L.G."/>
            <person name="Martin F.M."/>
        </authorList>
    </citation>
    <scope>NUCLEOTIDE SEQUENCE</scope>
    <source>
        <strain evidence="2">UH-Tt-Lm1</strain>
    </source>
</reference>
<protein>
    <recommendedName>
        <fullName evidence="4">MARVEL domain-containing protein</fullName>
    </recommendedName>
</protein>
<gene>
    <name evidence="2" type="ORF">BJ322DRAFT_1048085</name>
</gene>
<keyword evidence="1" id="KW-0812">Transmembrane</keyword>
<keyword evidence="3" id="KW-1185">Reference proteome</keyword>
<accession>A0A9P6HJ09</accession>
<dbReference type="EMBL" id="WIUZ02000004">
    <property type="protein sequence ID" value="KAF9788282.1"/>
    <property type="molecule type" value="Genomic_DNA"/>
</dbReference>